<feature type="domain" description="Barstar (barnase inhibitor)" evidence="2">
    <location>
        <begin position="12"/>
        <end position="91"/>
    </location>
</feature>
<dbReference type="Pfam" id="PF01337">
    <property type="entry name" value="Barstar"/>
    <property type="match status" value="1"/>
</dbReference>
<organism evidence="3 4">
    <name type="scientific">Amantichitinum ursilacus</name>
    <dbReference type="NCBI Taxonomy" id="857265"/>
    <lineage>
        <taxon>Bacteria</taxon>
        <taxon>Pseudomonadati</taxon>
        <taxon>Pseudomonadota</taxon>
        <taxon>Betaproteobacteria</taxon>
        <taxon>Neisseriales</taxon>
        <taxon>Chitinibacteraceae</taxon>
        <taxon>Amantichitinum</taxon>
    </lineage>
</organism>
<dbReference type="Gene3D" id="3.30.370.10">
    <property type="entry name" value="Barstar-like"/>
    <property type="match status" value="1"/>
</dbReference>
<reference evidence="3 4" key="1">
    <citation type="submission" date="2015-07" db="EMBL/GenBank/DDBJ databases">
        <title>Draft genome sequence of the Amantichitinum ursilacus IGB-41, a new chitin-degrading bacterium.</title>
        <authorList>
            <person name="Kirstahler P."/>
            <person name="Guenther M."/>
            <person name="Grumaz C."/>
            <person name="Rupp S."/>
            <person name="Zibek S."/>
            <person name="Sohn K."/>
        </authorList>
    </citation>
    <scope>NUCLEOTIDE SEQUENCE [LARGE SCALE GENOMIC DNA]</scope>
    <source>
        <strain evidence="3 4">IGB-41</strain>
    </source>
</reference>
<dbReference type="EMBL" id="LAQT01000008">
    <property type="protein sequence ID" value="KPC52923.1"/>
    <property type="molecule type" value="Genomic_DNA"/>
</dbReference>
<dbReference type="OrthoDB" id="5295683at2"/>
<dbReference type="InterPro" id="IPR035905">
    <property type="entry name" value="Barstar-like_sf"/>
</dbReference>
<proteinExistence type="inferred from homology"/>
<dbReference type="InterPro" id="IPR000468">
    <property type="entry name" value="Barstar"/>
</dbReference>
<protein>
    <submittedName>
        <fullName evidence="3">Barstar</fullName>
    </submittedName>
</protein>
<comment type="similarity">
    <text evidence="1">Belongs to the barstar family.</text>
</comment>
<gene>
    <name evidence="3" type="ORF">WG78_10550</name>
</gene>
<evidence type="ECO:0000256" key="1">
    <source>
        <dbReference type="ARBA" id="ARBA00006845"/>
    </source>
</evidence>
<dbReference type="STRING" id="857265.WG78_10550"/>
<dbReference type="Proteomes" id="UP000037939">
    <property type="component" value="Unassembled WGS sequence"/>
</dbReference>
<accession>A0A0N0GNV2</accession>
<dbReference type="AlphaFoldDB" id="A0A0N0GNV2"/>
<evidence type="ECO:0000313" key="3">
    <source>
        <dbReference type="EMBL" id="KPC52923.1"/>
    </source>
</evidence>
<comment type="caution">
    <text evidence="3">The sequence shown here is derived from an EMBL/GenBank/DDBJ whole genome shotgun (WGS) entry which is preliminary data.</text>
</comment>
<dbReference type="SUPFAM" id="SSF52038">
    <property type="entry name" value="Barstar-related"/>
    <property type="match status" value="1"/>
</dbReference>
<dbReference type="RefSeq" id="WP_083458914.1">
    <property type="nucleotide sequence ID" value="NZ_LAQT01000008.1"/>
</dbReference>
<evidence type="ECO:0000259" key="2">
    <source>
        <dbReference type="Pfam" id="PF01337"/>
    </source>
</evidence>
<name>A0A0N0GNV2_9NEIS</name>
<evidence type="ECO:0000313" key="4">
    <source>
        <dbReference type="Proteomes" id="UP000037939"/>
    </source>
</evidence>
<sequence>MSVSPTRPVKQATLINVRTVAEAYAQLVQQLEFPADFGYNLDALYDALTGSLEGPLRIVWRDALAAKAAFPLHDFEDLLGVFNDAAGERDDLEIVLT</sequence>
<keyword evidence="4" id="KW-1185">Reference proteome</keyword>